<name>A0A9J6C2T0_POLVA</name>
<evidence type="ECO:0000313" key="1">
    <source>
        <dbReference type="EMBL" id="KAG5676189.1"/>
    </source>
</evidence>
<dbReference type="GO" id="GO:0031146">
    <property type="term" value="P:SCF-dependent proteasomal ubiquitin-dependent protein catabolic process"/>
    <property type="evidence" value="ECO:0007669"/>
    <property type="project" value="TreeGrafter"/>
</dbReference>
<dbReference type="OrthoDB" id="10396774at2759"/>
<dbReference type="PANTHER" id="PTHR13318">
    <property type="entry name" value="PARTNER OF PAIRED, ISOFORM B-RELATED"/>
    <property type="match status" value="1"/>
</dbReference>
<accession>A0A9J6C2T0</accession>
<protein>
    <submittedName>
        <fullName evidence="1">Uncharacterized protein</fullName>
    </submittedName>
</protein>
<dbReference type="GO" id="GO:0019005">
    <property type="term" value="C:SCF ubiquitin ligase complex"/>
    <property type="evidence" value="ECO:0007669"/>
    <property type="project" value="TreeGrafter"/>
</dbReference>
<organism evidence="1 2">
    <name type="scientific">Polypedilum vanderplanki</name>
    <name type="common">Sleeping chironomid midge</name>
    <dbReference type="NCBI Taxonomy" id="319348"/>
    <lineage>
        <taxon>Eukaryota</taxon>
        <taxon>Metazoa</taxon>
        <taxon>Ecdysozoa</taxon>
        <taxon>Arthropoda</taxon>
        <taxon>Hexapoda</taxon>
        <taxon>Insecta</taxon>
        <taxon>Pterygota</taxon>
        <taxon>Neoptera</taxon>
        <taxon>Endopterygota</taxon>
        <taxon>Diptera</taxon>
        <taxon>Nematocera</taxon>
        <taxon>Chironomoidea</taxon>
        <taxon>Chironomidae</taxon>
        <taxon>Chironominae</taxon>
        <taxon>Polypedilum</taxon>
        <taxon>Polypedilum</taxon>
    </lineage>
</organism>
<gene>
    <name evidence="1" type="ORF">PVAND_006038</name>
</gene>
<dbReference type="Proteomes" id="UP001107558">
    <property type="component" value="Chromosome 2"/>
</dbReference>
<evidence type="ECO:0000313" key="2">
    <source>
        <dbReference type="Proteomes" id="UP001107558"/>
    </source>
</evidence>
<proteinExistence type="predicted"/>
<dbReference type="AlphaFoldDB" id="A0A9J6C2T0"/>
<dbReference type="InterPro" id="IPR032675">
    <property type="entry name" value="LRR_dom_sf"/>
</dbReference>
<sequence length="531" mass="59776">MKLISEIGENKYKLSLGSTNESSLESALDTTHEIEEFDIWLEIKSDNEVQRLKNLFEKLGGNVKKLSWCNWNHEHVLPANAVAELLNNFKSLKSLSLSSWNKPFSGDAGTLNLPNIEAIEVSECGNFVFDFLSAALPENVIKCVKVSQVSEPDEKFTSFVKKQSSIVSLNLRGDFNIADAITGLKLECLRVIIYEKEGETDNQKKFLQTLIKSQQNLKNLDLINDSDYSFCFVDDELFADITSLSKLESLAITIDGLTPSGIKGISNLSALKNLQLKTNRESSLPLFKEFAEIKNSSLENLILNLWSFEIPAETYTAIGQNCENLKSLKITLGTWHKISFFAKAFPQLEELNVRFGEANNRVEFGQVYDASETITQSKMKRLRLQFWGSETIDTESFLKFLGVFTNLEKLDIHTKFPFCATFINQITEKLGTIKNIKLSSFEVRNNETFPAETINALKALREKVNFVSLSLSNIQHVDFGQGLPENVDGESRQFTFKPLIDGLEGVYEAKDSSLANIRIHNNLELIAGKDI</sequence>
<dbReference type="EMBL" id="JADBJN010000002">
    <property type="protein sequence ID" value="KAG5676189.1"/>
    <property type="molecule type" value="Genomic_DNA"/>
</dbReference>
<reference evidence="1" key="1">
    <citation type="submission" date="2021-03" db="EMBL/GenBank/DDBJ databases">
        <title>Chromosome level genome of the anhydrobiotic midge Polypedilum vanderplanki.</title>
        <authorList>
            <person name="Yoshida Y."/>
            <person name="Kikawada T."/>
            <person name="Gusev O."/>
        </authorList>
    </citation>
    <scope>NUCLEOTIDE SEQUENCE</scope>
    <source>
        <strain evidence="1">NIAS01</strain>
        <tissue evidence="1">Whole body or cell culture</tissue>
    </source>
</reference>
<keyword evidence="2" id="KW-1185">Reference proteome</keyword>
<dbReference type="SUPFAM" id="SSF52047">
    <property type="entry name" value="RNI-like"/>
    <property type="match status" value="1"/>
</dbReference>
<dbReference type="Gene3D" id="3.80.10.10">
    <property type="entry name" value="Ribonuclease Inhibitor"/>
    <property type="match status" value="1"/>
</dbReference>
<comment type="caution">
    <text evidence="1">The sequence shown here is derived from an EMBL/GenBank/DDBJ whole genome shotgun (WGS) entry which is preliminary data.</text>
</comment>